<dbReference type="PROSITE" id="PS50930">
    <property type="entry name" value="HTH_LYTTR"/>
    <property type="match status" value="1"/>
</dbReference>
<feature type="domain" description="HTH LytTR-type" evidence="1">
    <location>
        <begin position="111"/>
        <end position="215"/>
    </location>
</feature>
<dbReference type="EMBL" id="BSDY01000002">
    <property type="protein sequence ID" value="GLI55051.1"/>
    <property type="molecule type" value="Genomic_DNA"/>
</dbReference>
<keyword evidence="3" id="KW-1185">Reference proteome</keyword>
<protein>
    <recommendedName>
        <fullName evidence="1">HTH LytTR-type domain-containing protein</fullName>
    </recommendedName>
</protein>
<organism evidence="2 3">
    <name type="scientific">Propionigenium maris DSM 9537</name>
    <dbReference type="NCBI Taxonomy" id="1123000"/>
    <lineage>
        <taxon>Bacteria</taxon>
        <taxon>Fusobacteriati</taxon>
        <taxon>Fusobacteriota</taxon>
        <taxon>Fusobacteriia</taxon>
        <taxon>Fusobacteriales</taxon>
        <taxon>Fusobacteriaceae</taxon>
        <taxon>Propionigenium</taxon>
    </lineage>
</organism>
<gene>
    <name evidence="2" type="ORF">PM10SUCC1_05660</name>
</gene>
<dbReference type="SMART" id="SM00850">
    <property type="entry name" value="LytTR"/>
    <property type="match status" value="1"/>
</dbReference>
<accession>A0A9W6LL84</accession>
<dbReference type="InterPro" id="IPR007492">
    <property type="entry name" value="LytTR_DNA-bd_dom"/>
</dbReference>
<reference evidence="2" key="1">
    <citation type="submission" date="2022-12" db="EMBL/GenBank/DDBJ databases">
        <title>Reference genome sequencing for broad-spectrum identification of bacterial and archaeal isolates by mass spectrometry.</title>
        <authorList>
            <person name="Sekiguchi Y."/>
            <person name="Tourlousse D.M."/>
        </authorList>
    </citation>
    <scope>NUCLEOTIDE SEQUENCE</scope>
    <source>
        <strain evidence="2">10succ1</strain>
    </source>
</reference>
<evidence type="ECO:0000313" key="2">
    <source>
        <dbReference type="EMBL" id="GLI55051.1"/>
    </source>
</evidence>
<dbReference type="Pfam" id="PF04397">
    <property type="entry name" value="LytTR"/>
    <property type="match status" value="1"/>
</dbReference>
<dbReference type="PANTHER" id="PTHR37299:SF1">
    <property type="entry name" value="STAGE 0 SPORULATION PROTEIN A HOMOLOG"/>
    <property type="match status" value="1"/>
</dbReference>
<dbReference type="InterPro" id="IPR046947">
    <property type="entry name" value="LytR-like"/>
</dbReference>
<evidence type="ECO:0000313" key="3">
    <source>
        <dbReference type="Proteomes" id="UP001144471"/>
    </source>
</evidence>
<dbReference type="AlphaFoldDB" id="A0A9W6LL84"/>
<dbReference type="RefSeq" id="WP_281833287.1">
    <property type="nucleotide sequence ID" value="NZ_BSDY01000002.1"/>
</dbReference>
<dbReference type="PANTHER" id="PTHR37299">
    <property type="entry name" value="TRANSCRIPTIONAL REGULATOR-RELATED"/>
    <property type="match status" value="1"/>
</dbReference>
<comment type="caution">
    <text evidence="2">The sequence shown here is derived from an EMBL/GenBank/DDBJ whole genome shotgun (WGS) entry which is preliminary data.</text>
</comment>
<dbReference type="Gene3D" id="2.40.50.1020">
    <property type="entry name" value="LytTr DNA-binding domain"/>
    <property type="match status" value="1"/>
</dbReference>
<dbReference type="GO" id="GO:0000156">
    <property type="term" value="F:phosphorelay response regulator activity"/>
    <property type="evidence" value="ECO:0007669"/>
    <property type="project" value="InterPro"/>
</dbReference>
<sequence>MKSLFYGDDLFFYLLKKTLSLNIEQISDLSDEVLEGSFLITDNSIFSAECINLKKIKKIYIFSDRIDTKFYKKCEGDIKKLSFHMREEYVFLDNFIDEFTEKNKLNYRDKIVLSDSFKEVVTPLEDIEYFSYNRTLKKSSATVCGKSYFLRRSLTEIENFIKNFHFIRVERGIILNIQKIKEINYKEEYVETNSGQKVYLGKNILKKISENHFEHLYRL</sequence>
<proteinExistence type="predicted"/>
<evidence type="ECO:0000259" key="1">
    <source>
        <dbReference type="PROSITE" id="PS50930"/>
    </source>
</evidence>
<dbReference type="GO" id="GO:0003677">
    <property type="term" value="F:DNA binding"/>
    <property type="evidence" value="ECO:0007669"/>
    <property type="project" value="InterPro"/>
</dbReference>
<dbReference type="Proteomes" id="UP001144471">
    <property type="component" value="Unassembled WGS sequence"/>
</dbReference>
<name>A0A9W6LL84_9FUSO</name>